<dbReference type="SMART" id="SM00060">
    <property type="entry name" value="FN3"/>
    <property type="match status" value="2"/>
</dbReference>
<dbReference type="CDD" id="cd00063">
    <property type="entry name" value="FN3"/>
    <property type="match status" value="2"/>
</dbReference>
<dbReference type="InterPro" id="IPR036116">
    <property type="entry name" value="FN3_sf"/>
</dbReference>
<feature type="chain" id="PRO_5045726058" evidence="2">
    <location>
        <begin position="20"/>
        <end position="1409"/>
    </location>
</feature>
<evidence type="ECO:0000313" key="4">
    <source>
        <dbReference type="EMBL" id="MDN3708782.1"/>
    </source>
</evidence>
<keyword evidence="5" id="KW-1185">Reference proteome</keyword>
<proteinExistence type="predicted"/>
<comment type="caution">
    <text evidence="4">The sequence shown here is derived from an EMBL/GenBank/DDBJ whole genome shotgun (WGS) entry which is preliminary data.</text>
</comment>
<organism evidence="4 5">
    <name type="scientific">Paenimyroides ceti</name>
    <dbReference type="NCBI Taxonomy" id="395087"/>
    <lineage>
        <taxon>Bacteria</taxon>
        <taxon>Pseudomonadati</taxon>
        <taxon>Bacteroidota</taxon>
        <taxon>Flavobacteriia</taxon>
        <taxon>Flavobacteriales</taxon>
        <taxon>Flavobacteriaceae</taxon>
        <taxon>Paenimyroides</taxon>
    </lineage>
</organism>
<evidence type="ECO:0000313" key="5">
    <source>
        <dbReference type="Proteomes" id="UP001242368"/>
    </source>
</evidence>
<keyword evidence="1" id="KW-0677">Repeat</keyword>
<feature type="domain" description="Fibronectin type-III" evidence="3">
    <location>
        <begin position="228"/>
        <end position="321"/>
    </location>
</feature>
<dbReference type="Proteomes" id="UP001242368">
    <property type="component" value="Unassembled WGS sequence"/>
</dbReference>
<dbReference type="InterPro" id="IPR013783">
    <property type="entry name" value="Ig-like_fold"/>
</dbReference>
<dbReference type="EMBL" id="JAUFQU010000001">
    <property type="protein sequence ID" value="MDN3708782.1"/>
    <property type="molecule type" value="Genomic_DNA"/>
</dbReference>
<dbReference type="RefSeq" id="WP_290364633.1">
    <property type="nucleotide sequence ID" value="NZ_JAUFQU010000001.1"/>
</dbReference>
<sequence>MKKNLFLFLLFTLSSFALVTDIYKEVITVNKNTKKISELNKDRNRSIQYWAANDIYTEDFEGAHGWLFSNGLNANKWYVGTAVNNGGTKALYISDNNGVANQYNIAAASISHAYKDIALPANTSDVAFSFDWKSMGNVQSDIFNVWIVPSSFTPLPGFQIFAGADRIQVGGAFGGQSIWNNYSTIVNLSAYAGQNVRLVFQWVNIGWEGMQTPAAIDNILLKSVTCSSPSNINAQNITTTNAQISWTAPTTANVASYDYYLSQTNTIAPTTLPTGNVTTTSVSVGNLTAGTSYYFWVRSNCGTVDGQSLWTGPFSFFTNCSILNLPFTETFNSDSTTVNCWSVLNNNNDNIKWNTNVATGPFEGDKSANIPIDMLSMALNDDYLISPLFNFNGSYRLKYYYKMGWGMAPQTFSVKMSQNGGIGVSDFTQTVVAEQAYSNTQYIEKIVYLPAFTGQGALAWYVGSSSKRQIYIDKVVIEPVPACPEPYEVLSTQITDETLTIAWQQYGTVNSWEVIILPHGQSIPVDLSTITVYQTNTSSITINDLEDMTAYDVYVRAVCNSAQQSNWSSMLEITTRPSNDECNKAITLPVNQGPECVETVNGTVKAASPSNIGEVCEGDPYNDVWYEFTATSENHLIKLQTENPATTYIAVYEQGICNGETLTPIICAPTSILSMIDLTVGNTYKIRVYTSSFDTAVNFSICILTFFPIKTSDTQYTVPELVTDIFIDNECATVSNITWSTGTNFNDVNGIGYFNKNNTSFSFKDGIILSTGKMLWARGPADQATSTGEGYWPGDTQLTTLMNNYLDETDIDTYNASVLEFDFVAITDQLKFNFIFASNEYGSFQCSFKDSFAFFLTNTTTGVTTNLAVVPGTTDLISISTIRKAIHSGYDSITGEPLCGDNNPEFFQACYDPAFNGQNPMSSPINFYGLTVPMTVQSVLVPGATYHIKMVIQDRVDPYRDSAIFLEGGSFDLGSVELGGDLLVQNGNALCPGESYIIDSELSSEDYTIKWYKDNVLISGANGPTLEITQSGEYKIEATPVNSICPLTDTVKVEIYPEIKVVFPKNIEICVFNQLIPIVDLTINENEMLSLIPDLSDIEVAYYKTEPAAELEDEVITDPENYVASGLPAEIFVRIDDNKTGCHRIVSFKLVAKEVVDLKDPEKIVVCVYDGVPVSLDLTSVRSGIVSQLTNPNVTLYYYETYENAIDGIGAIASPQNYQPDTLPATIYIRFTDRATGCELMTSVDIVASPEITPVKVEDIIICTKYTLPKAPEGYFYSTEAFGKGELIKSGTVYGPGYYIVYLNVQNINNCVFSSSYTIEVIDCSIPKGISPNGDGLNDTFDLTNYHPLEVLIYNREGMEVYTYGPGYTNQWYGQNKQGKPLPDGTYFYRIVTEYEVLTGYVQLVREIK</sequence>
<evidence type="ECO:0000259" key="3">
    <source>
        <dbReference type="PROSITE" id="PS50853"/>
    </source>
</evidence>
<dbReference type="PANTHER" id="PTHR46708:SF2">
    <property type="entry name" value="FIBRONECTIN TYPE-III DOMAIN-CONTAINING PROTEIN"/>
    <property type="match status" value="1"/>
</dbReference>
<dbReference type="InterPro" id="IPR003961">
    <property type="entry name" value="FN3_dom"/>
</dbReference>
<reference evidence="5" key="1">
    <citation type="journal article" date="2019" name="Int. J. Syst. Evol. Microbiol.">
        <title>The Global Catalogue of Microorganisms (GCM) 10K type strain sequencing project: providing services to taxonomists for standard genome sequencing and annotation.</title>
        <authorList>
            <consortium name="The Broad Institute Genomics Platform"/>
            <consortium name="The Broad Institute Genome Sequencing Center for Infectious Disease"/>
            <person name="Wu L."/>
            <person name="Ma J."/>
        </authorList>
    </citation>
    <scope>NUCLEOTIDE SEQUENCE [LARGE SCALE GENOMIC DNA]</scope>
    <source>
        <strain evidence="5">CECT 7184</strain>
    </source>
</reference>
<dbReference type="PANTHER" id="PTHR46708">
    <property type="entry name" value="TENASCIN"/>
    <property type="match status" value="1"/>
</dbReference>
<dbReference type="NCBIfam" id="NF038128">
    <property type="entry name" value="choice_anch_J"/>
    <property type="match status" value="1"/>
</dbReference>
<dbReference type="PROSITE" id="PS50853">
    <property type="entry name" value="FN3"/>
    <property type="match status" value="2"/>
</dbReference>
<feature type="signal peptide" evidence="2">
    <location>
        <begin position="1"/>
        <end position="19"/>
    </location>
</feature>
<dbReference type="InterPro" id="IPR049804">
    <property type="entry name" value="Choice_anch_L"/>
</dbReference>
<dbReference type="Gene3D" id="2.60.120.200">
    <property type="match status" value="1"/>
</dbReference>
<feature type="domain" description="Fibronectin type-III" evidence="3">
    <location>
        <begin position="485"/>
        <end position="578"/>
    </location>
</feature>
<dbReference type="NCBIfam" id="NF038133">
    <property type="entry name" value="choice_anch_L"/>
    <property type="match status" value="1"/>
</dbReference>
<keyword evidence="2" id="KW-0732">Signal</keyword>
<dbReference type="SUPFAM" id="SSF49265">
    <property type="entry name" value="Fibronectin type III"/>
    <property type="match status" value="1"/>
</dbReference>
<gene>
    <name evidence="4" type="ORF">QW060_16895</name>
</gene>
<dbReference type="Gene3D" id="2.60.40.10">
    <property type="entry name" value="Immunoglobulins"/>
    <property type="match status" value="2"/>
</dbReference>
<dbReference type="Pfam" id="PF00041">
    <property type="entry name" value="fn3"/>
    <property type="match status" value="1"/>
</dbReference>
<dbReference type="Pfam" id="PF13585">
    <property type="entry name" value="CHU_C"/>
    <property type="match status" value="1"/>
</dbReference>
<dbReference type="Pfam" id="PF23759">
    <property type="entry name" value="GBD_T9SS_assoc"/>
    <property type="match status" value="1"/>
</dbReference>
<evidence type="ECO:0000256" key="2">
    <source>
        <dbReference type="SAM" id="SignalP"/>
    </source>
</evidence>
<protein>
    <submittedName>
        <fullName evidence="4">Choice-of-anchor L domain-containing protein</fullName>
    </submittedName>
</protein>
<accession>A0ABT8CW70</accession>
<evidence type="ECO:0000256" key="1">
    <source>
        <dbReference type="ARBA" id="ARBA00022737"/>
    </source>
</evidence>
<dbReference type="InterPro" id="IPR050991">
    <property type="entry name" value="ECM_Regulatory_Proteins"/>
</dbReference>
<dbReference type="InterPro" id="IPR056600">
    <property type="entry name" value="GBD_T9SS_assoc"/>
</dbReference>
<name>A0ABT8CW70_9FLAO</name>